<proteinExistence type="inferred from homology"/>
<dbReference type="NCBIfam" id="TIGR02937">
    <property type="entry name" value="sigma70-ECF"/>
    <property type="match status" value="1"/>
</dbReference>
<dbReference type="STRING" id="536979.SAMN04488055_3146"/>
<keyword evidence="3" id="KW-0731">Sigma factor</keyword>
<dbReference type="InterPro" id="IPR013325">
    <property type="entry name" value="RNA_pol_sigma_r2"/>
</dbReference>
<dbReference type="GO" id="GO:0003677">
    <property type="term" value="F:DNA binding"/>
    <property type="evidence" value="ECO:0007669"/>
    <property type="project" value="InterPro"/>
</dbReference>
<evidence type="ECO:0000259" key="6">
    <source>
        <dbReference type="Pfam" id="PF08281"/>
    </source>
</evidence>
<keyword evidence="4" id="KW-0804">Transcription</keyword>
<feature type="domain" description="RNA polymerase sigma-70 region 2" evidence="5">
    <location>
        <begin position="31"/>
        <end position="96"/>
    </location>
</feature>
<dbReference type="SUPFAM" id="SSF88946">
    <property type="entry name" value="Sigma2 domain of RNA polymerase sigma factors"/>
    <property type="match status" value="1"/>
</dbReference>
<evidence type="ECO:0000256" key="4">
    <source>
        <dbReference type="ARBA" id="ARBA00023163"/>
    </source>
</evidence>
<evidence type="ECO:0000256" key="3">
    <source>
        <dbReference type="ARBA" id="ARBA00023082"/>
    </source>
</evidence>
<evidence type="ECO:0000256" key="2">
    <source>
        <dbReference type="ARBA" id="ARBA00023015"/>
    </source>
</evidence>
<dbReference type="Pfam" id="PF04542">
    <property type="entry name" value="Sigma70_r2"/>
    <property type="match status" value="1"/>
</dbReference>
<sequence length="205" mass="23961">MLKLTDKTIQYDEAALIAGLHRGSEQAFEMLWQHFYKRVLYFSRRFVPETDAQDITTEVFVQLWNKRADFHTIGKVANFLFIAVRNRCYNLVRDRQIHDGHIAELAELMENDRGDLLLEQVRVELVKLISEQVRQLPEKTRRVFLLSFEEGLKPSQIAERLGVSVKTVKNQKLSAIKLLKSALQQHPLESVLLFLLEIEYFFSGQ</sequence>
<dbReference type="GO" id="GO:0006352">
    <property type="term" value="P:DNA-templated transcription initiation"/>
    <property type="evidence" value="ECO:0007669"/>
    <property type="project" value="InterPro"/>
</dbReference>
<dbReference type="NCBIfam" id="TIGR02985">
    <property type="entry name" value="Sig70_bacteroi1"/>
    <property type="match status" value="1"/>
</dbReference>
<accession>A0A1N6H3E3</accession>
<keyword evidence="2" id="KW-0805">Transcription regulation</keyword>
<organism evidence="7 8">
    <name type="scientific">Chitinophaga niabensis</name>
    <dbReference type="NCBI Taxonomy" id="536979"/>
    <lineage>
        <taxon>Bacteria</taxon>
        <taxon>Pseudomonadati</taxon>
        <taxon>Bacteroidota</taxon>
        <taxon>Chitinophagia</taxon>
        <taxon>Chitinophagales</taxon>
        <taxon>Chitinophagaceae</taxon>
        <taxon>Chitinophaga</taxon>
    </lineage>
</organism>
<dbReference type="InterPro" id="IPR013324">
    <property type="entry name" value="RNA_pol_sigma_r3/r4-like"/>
</dbReference>
<dbReference type="InterPro" id="IPR036388">
    <property type="entry name" value="WH-like_DNA-bd_sf"/>
</dbReference>
<keyword evidence="8" id="KW-1185">Reference proteome</keyword>
<dbReference type="InterPro" id="IPR007627">
    <property type="entry name" value="RNA_pol_sigma70_r2"/>
</dbReference>
<dbReference type="Proteomes" id="UP000185003">
    <property type="component" value="Unassembled WGS sequence"/>
</dbReference>
<dbReference type="InterPro" id="IPR014327">
    <property type="entry name" value="RNA_pol_sigma70_bacteroid"/>
</dbReference>
<feature type="domain" description="RNA polymerase sigma factor 70 region 4 type 2" evidence="6">
    <location>
        <begin position="129"/>
        <end position="172"/>
    </location>
</feature>
<dbReference type="PANTHER" id="PTHR43133">
    <property type="entry name" value="RNA POLYMERASE ECF-TYPE SIGMA FACTO"/>
    <property type="match status" value="1"/>
</dbReference>
<dbReference type="Pfam" id="PF08281">
    <property type="entry name" value="Sigma70_r4_2"/>
    <property type="match status" value="1"/>
</dbReference>
<dbReference type="AlphaFoldDB" id="A0A1N6H3E3"/>
<evidence type="ECO:0000313" key="7">
    <source>
        <dbReference type="EMBL" id="SIO14205.1"/>
    </source>
</evidence>
<evidence type="ECO:0000259" key="5">
    <source>
        <dbReference type="Pfam" id="PF04542"/>
    </source>
</evidence>
<reference evidence="7 8" key="1">
    <citation type="submission" date="2016-11" db="EMBL/GenBank/DDBJ databases">
        <authorList>
            <person name="Jaros S."/>
            <person name="Januszkiewicz K."/>
            <person name="Wedrychowicz H."/>
        </authorList>
    </citation>
    <scope>NUCLEOTIDE SEQUENCE [LARGE SCALE GENOMIC DNA]</scope>
    <source>
        <strain evidence="7 8">DSM 24787</strain>
    </source>
</reference>
<gene>
    <name evidence="7" type="ORF">SAMN04488055_3146</name>
</gene>
<dbReference type="Gene3D" id="1.10.1740.10">
    <property type="match status" value="1"/>
</dbReference>
<dbReference type="GO" id="GO:0016987">
    <property type="term" value="F:sigma factor activity"/>
    <property type="evidence" value="ECO:0007669"/>
    <property type="project" value="UniProtKB-KW"/>
</dbReference>
<dbReference type="PANTHER" id="PTHR43133:SF46">
    <property type="entry name" value="RNA POLYMERASE SIGMA-70 FACTOR ECF SUBFAMILY"/>
    <property type="match status" value="1"/>
</dbReference>
<dbReference type="Gene3D" id="1.10.10.10">
    <property type="entry name" value="Winged helix-like DNA-binding domain superfamily/Winged helix DNA-binding domain"/>
    <property type="match status" value="1"/>
</dbReference>
<comment type="similarity">
    <text evidence="1">Belongs to the sigma-70 factor family. ECF subfamily.</text>
</comment>
<dbReference type="EMBL" id="FSRA01000001">
    <property type="protein sequence ID" value="SIO14205.1"/>
    <property type="molecule type" value="Genomic_DNA"/>
</dbReference>
<protein>
    <submittedName>
        <fullName evidence="7">RNA polymerase sigma-70 factor, ECF subfamily</fullName>
    </submittedName>
</protein>
<evidence type="ECO:0000313" key="8">
    <source>
        <dbReference type="Proteomes" id="UP000185003"/>
    </source>
</evidence>
<dbReference type="InterPro" id="IPR039425">
    <property type="entry name" value="RNA_pol_sigma-70-like"/>
</dbReference>
<name>A0A1N6H3E3_9BACT</name>
<evidence type="ECO:0000256" key="1">
    <source>
        <dbReference type="ARBA" id="ARBA00010641"/>
    </source>
</evidence>
<dbReference type="SUPFAM" id="SSF88659">
    <property type="entry name" value="Sigma3 and sigma4 domains of RNA polymerase sigma factors"/>
    <property type="match status" value="1"/>
</dbReference>
<dbReference type="InterPro" id="IPR014284">
    <property type="entry name" value="RNA_pol_sigma-70_dom"/>
</dbReference>
<dbReference type="InterPro" id="IPR013249">
    <property type="entry name" value="RNA_pol_sigma70_r4_t2"/>
</dbReference>